<evidence type="ECO:0000256" key="1">
    <source>
        <dbReference type="ARBA" id="ARBA00023122"/>
    </source>
</evidence>
<dbReference type="OrthoDB" id="9781701at2"/>
<dbReference type="STRING" id="693.AKJ17_16320"/>
<dbReference type="SUPFAM" id="SSF51658">
    <property type="entry name" value="Xylose isomerase-like"/>
    <property type="match status" value="1"/>
</dbReference>
<dbReference type="SUPFAM" id="SSF51269">
    <property type="entry name" value="AFP III-like domain"/>
    <property type="match status" value="1"/>
</dbReference>
<dbReference type="Gene3D" id="3.10.580.10">
    <property type="entry name" value="CBS-domain"/>
    <property type="match status" value="1"/>
</dbReference>
<dbReference type="Gene3D" id="3.90.1210.10">
    <property type="entry name" value="Antifreeze-like/N-acetylneuraminic acid synthase C-terminal domain"/>
    <property type="match status" value="1"/>
</dbReference>
<dbReference type="GO" id="GO:0047444">
    <property type="term" value="F:N-acylneuraminate-9-phosphate synthase activity"/>
    <property type="evidence" value="ECO:0007669"/>
    <property type="project" value="TreeGrafter"/>
</dbReference>
<dbReference type="InterPro" id="IPR013022">
    <property type="entry name" value="Xyl_isomerase-like_TIM-brl"/>
</dbReference>
<organism evidence="5 6">
    <name type="scientific">Vibrio nereis</name>
    <dbReference type="NCBI Taxonomy" id="693"/>
    <lineage>
        <taxon>Bacteria</taxon>
        <taxon>Pseudomonadati</taxon>
        <taxon>Pseudomonadota</taxon>
        <taxon>Gammaproteobacteria</taxon>
        <taxon>Vibrionales</taxon>
        <taxon>Vibrionaceae</taxon>
        <taxon>Vibrio</taxon>
    </lineage>
</organism>
<dbReference type="PANTHER" id="PTHR42966">
    <property type="entry name" value="N-ACETYLNEURAMINATE SYNTHASE"/>
    <property type="match status" value="1"/>
</dbReference>
<dbReference type="InterPro" id="IPR046342">
    <property type="entry name" value="CBS_dom_sf"/>
</dbReference>
<dbReference type="InterPro" id="IPR051690">
    <property type="entry name" value="PseI-like"/>
</dbReference>
<dbReference type="Proteomes" id="UP000037515">
    <property type="component" value="Unassembled WGS sequence"/>
</dbReference>
<dbReference type="InterPro" id="IPR013785">
    <property type="entry name" value="Aldolase_TIM"/>
</dbReference>
<keyword evidence="6" id="KW-1185">Reference proteome</keyword>
<evidence type="ECO:0000259" key="4">
    <source>
        <dbReference type="PROSITE" id="PS51371"/>
    </source>
</evidence>
<dbReference type="Gene3D" id="3.20.20.150">
    <property type="entry name" value="Divalent-metal-dependent TIM barrel enzymes"/>
    <property type="match status" value="1"/>
</dbReference>
<dbReference type="GO" id="GO:0016051">
    <property type="term" value="P:carbohydrate biosynthetic process"/>
    <property type="evidence" value="ECO:0007669"/>
    <property type="project" value="InterPro"/>
</dbReference>
<dbReference type="PANTHER" id="PTHR42966:SF3">
    <property type="entry name" value="BLR5971 PROTEIN"/>
    <property type="match status" value="1"/>
</dbReference>
<dbReference type="InterPro" id="IPR000644">
    <property type="entry name" value="CBS_dom"/>
</dbReference>
<dbReference type="Gene3D" id="3.20.20.70">
    <property type="entry name" value="Aldolase class I"/>
    <property type="match status" value="1"/>
</dbReference>
<dbReference type="InterPro" id="IPR006190">
    <property type="entry name" value="SAF_AFP_Neu5Ac"/>
</dbReference>
<dbReference type="InterPro" id="IPR057736">
    <property type="entry name" value="SAF_PseI/NeuA/NeuB"/>
</dbReference>
<dbReference type="PATRIC" id="fig|693.5.peg.3323"/>
<gene>
    <name evidence="5" type="ORF">AKJ17_16320</name>
</gene>
<dbReference type="InterPro" id="IPR013974">
    <property type="entry name" value="SAF"/>
</dbReference>
<evidence type="ECO:0000313" key="6">
    <source>
        <dbReference type="Proteomes" id="UP000037515"/>
    </source>
</evidence>
<evidence type="ECO:0000256" key="2">
    <source>
        <dbReference type="PROSITE-ProRule" id="PRU00703"/>
    </source>
</evidence>
<protein>
    <submittedName>
        <fullName evidence="5">Acetylneuraminic acid synthetase</fullName>
    </submittedName>
</protein>
<dbReference type="Pfam" id="PF00571">
    <property type="entry name" value="CBS"/>
    <property type="match status" value="1"/>
</dbReference>
<keyword evidence="1 2" id="KW-0129">CBS domain</keyword>
<evidence type="ECO:0000259" key="3">
    <source>
        <dbReference type="PROSITE" id="PS50844"/>
    </source>
</evidence>
<dbReference type="InterPro" id="IPR036237">
    <property type="entry name" value="Xyl_isomerase-like_sf"/>
</dbReference>
<dbReference type="PROSITE" id="PS50844">
    <property type="entry name" value="AFP_LIKE"/>
    <property type="match status" value="1"/>
</dbReference>
<accession>A0A0M0HKF4</accession>
<dbReference type="SUPFAM" id="SSF51569">
    <property type="entry name" value="Aldolase"/>
    <property type="match status" value="1"/>
</dbReference>
<dbReference type="AlphaFoldDB" id="A0A0M0HKF4"/>
<dbReference type="SMART" id="SM00858">
    <property type="entry name" value="SAF"/>
    <property type="match status" value="1"/>
</dbReference>
<dbReference type="InterPro" id="IPR036732">
    <property type="entry name" value="AFP_Neu5c_C_sf"/>
</dbReference>
<dbReference type="CDD" id="cd11615">
    <property type="entry name" value="SAF_NeuB_like"/>
    <property type="match status" value="1"/>
</dbReference>
<dbReference type="EMBL" id="LHPJ01000018">
    <property type="protein sequence ID" value="KOO02253.1"/>
    <property type="molecule type" value="Genomic_DNA"/>
</dbReference>
<dbReference type="RefSeq" id="WP_053396884.1">
    <property type="nucleotide sequence ID" value="NZ_LHPJ01000018.1"/>
</dbReference>
<feature type="domain" description="CBS" evidence="4">
    <location>
        <begin position="3"/>
        <end position="61"/>
    </location>
</feature>
<dbReference type="Pfam" id="PF03102">
    <property type="entry name" value="NeuB"/>
    <property type="match status" value="1"/>
</dbReference>
<name>A0A0M0HKF4_VIBNE</name>
<dbReference type="InterPro" id="IPR013132">
    <property type="entry name" value="PseI/NeuA/B-like_N"/>
</dbReference>
<dbReference type="PROSITE" id="PS51371">
    <property type="entry name" value="CBS"/>
    <property type="match status" value="1"/>
</dbReference>
<comment type="caution">
    <text evidence="5">The sequence shown here is derived from an EMBL/GenBank/DDBJ whole genome shotgun (WGS) entry which is preliminary data.</text>
</comment>
<evidence type="ECO:0000313" key="5">
    <source>
        <dbReference type="EMBL" id="KOO02253.1"/>
    </source>
</evidence>
<dbReference type="Pfam" id="PF08666">
    <property type="entry name" value="SAF"/>
    <property type="match status" value="1"/>
</dbReference>
<dbReference type="SUPFAM" id="SSF54631">
    <property type="entry name" value="CBS-domain pair"/>
    <property type="match status" value="1"/>
</dbReference>
<proteinExistence type="predicted"/>
<reference evidence="6" key="1">
    <citation type="submission" date="2015-08" db="EMBL/GenBank/DDBJ databases">
        <title>Vibrio galatheae sp. nov., a novel member of the Vibrionaceae family isolated from the Solomon Islands.</title>
        <authorList>
            <person name="Giubergia S."/>
            <person name="Machado H."/>
            <person name="Mateiu R.V."/>
            <person name="Gram L."/>
        </authorList>
    </citation>
    <scope>NUCLEOTIDE SEQUENCE [LARGE SCALE GENOMIC DNA]</scope>
    <source>
        <strain evidence="6">DSM 19584</strain>
    </source>
</reference>
<sequence length="750" mass="84280">MLISTEIQKYICFSEHSIVDTLKKISDNKARIIFVVSEHGKLLGSISDGDVRRWLVDSNDLNLNVNAEDVMNKNVQKVLVGTDRNDILELFRNGIDVVPMVNSSDHLVQLAFQQQEGFFIGQREISEKSPSYIIAEIGNNHQGSIELAKELVDHAVNAGVDCVKFQMRNMEKLYKNAGDSNDDSVDLGAQYTLDLLSKFQLSNDELIEVFNYAKYKGVEPLCTPWDIGSLQVLEQYGMRAYKVASADFTNFELLEAIAKTGKPFFCSTGMSSESEIKETVKFLDGLNANYVLLHCNSTYPTPYKDVNLKYLTRLKKITNKLVGYSGHERGISIPIASIALGANVIEKHLTIDVTLEGTDHKVSLLPDELTQMVNQIRNVEEGLGCDQSAREITQGELINRENLAKSIVAKVDVAVGQVITRDLLEIKSPGQGLQPNRLNDLVGRIANRNISQGDFFHLTDIYGQIEKRDYNFNRPVGVPVRYHDYRKIIEGTNLDFVEFHLSYKDLEVNLNDYFDGHENIGFAVHSPELFGNDHILDLCADDEIYRNKSISLLQDVVDITRQLKAFFPKTPNPVIVVNAGGWNAKGFISEDDKKIKYQIVSDSLAKVDTSGVTIAIQTMPPFPWHFGGQSYHNLFVSAEEIKEFCEQNQKVKICLDVSHSMMSCNYYGWDLYDFVEKIAPYNIHMHIVDAKGVDGEGVEVGQGDVDFTRLMLLLDKVNSGTQFIPEVWQGHKNGGEGFWQALEFLEGVGK</sequence>
<feature type="domain" description="AFP-like" evidence="3">
    <location>
        <begin position="406"/>
        <end position="464"/>
    </location>
</feature>
<dbReference type="Pfam" id="PF01261">
    <property type="entry name" value="AP_endonuc_2"/>
    <property type="match status" value="1"/>
</dbReference>